<dbReference type="Pfam" id="PF00565">
    <property type="entry name" value="SNase"/>
    <property type="match status" value="1"/>
</dbReference>
<dbReference type="GO" id="GO:0004518">
    <property type="term" value="F:nuclease activity"/>
    <property type="evidence" value="ECO:0007669"/>
    <property type="project" value="InterPro"/>
</dbReference>
<dbReference type="SUPFAM" id="SSF50199">
    <property type="entry name" value="Staphylococcal nuclease"/>
    <property type="match status" value="1"/>
</dbReference>
<dbReference type="PROSITE" id="PS50830">
    <property type="entry name" value="TNASE_3"/>
    <property type="match status" value="1"/>
</dbReference>
<dbReference type="InterPro" id="IPR035437">
    <property type="entry name" value="SNase_OB-fold_sf"/>
</dbReference>
<protein>
    <recommendedName>
        <fullName evidence="1">TNase-like domain-containing protein</fullName>
    </recommendedName>
</protein>
<dbReference type="EMBL" id="MN739710">
    <property type="protein sequence ID" value="QHT22497.1"/>
    <property type="molecule type" value="Genomic_DNA"/>
</dbReference>
<name>A0A6C0E030_9ZZZZ</name>
<reference evidence="2" key="1">
    <citation type="journal article" date="2020" name="Nature">
        <title>Giant virus diversity and host interactions through global metagenomics.</title>
        <authorList>
            <person name="Schulz F."/>
            <person name="Roux S."/>
            <person name="Paez-Espino D."/>
            <person name="Jungbluth S."/>
            <person name="Walsh D.A."/>
            <person name="Denef V.J."/>
            <person name="McMahon K.D."/>
            <person name="Konstantinidis K.T."/>
            <person name="Eloe-Fadrosh E.A."/>
            <person name="Kyrpides N.C."/>
            <person name="Woyke T."/>
        </authorList>
    </citation>
    <scope>NUCLEOTIDE SEQUENCE</scope>
    <source>
        <strain evidence="2">GVMAG-M-3300023179-111</strain>
    </source>
</reference>
<organism evidence="2">
    <name type="scientific">viral metagenome</name>
    <dbReference type="NCBI Taxonomy" id="1070528"/>
    <lineage>
        <taxon>unclassified sequences</taxon>
        <taxon>metagenomes</taxon>
        <taxon>organismal metagenomes</taxon>
    </lineage>
</organism>
<dbReference type="AlphaFoldDB" id="A0A6C0E030"/>
<accession>A0A6C0E030</accession>
<dbReference type="Gene3D" id="2.40.50.90">
    <property type="match status" value="1"/>
</dbReference>
<proteinExistence type="predicted"/>
<dbReference type="PROSITE" id="PS01284">
    <property type="entry name" value="TNASE_2"/>
    <property type="match status" value="1"/>
</dbReference>
<dbReference type="GO" id="GO:0003676">
    <property type="term" value="F:nucleic acid binding"/>
    <property type="evidence" value="ECO:0007669"/>
    <property type="project" value="InterPro"/>
</dbReference>
<dbReference type="InterPro" id="IPR016071">
    <property type="entry name" value="Staphylococal_nuclease_OB-fold"/>
</dbReference>
<evidence type="ECO:0000313" key="2">
    <source>
        <dbReference type="EMBL" id="QHT22497.1"/>
    </source>
</evidence>
<feature type="domain" description="TNase-like" evidence="1">
    <location>
        <begin position="23"/>
        <end position="166"/>
    </location>
</feature>
<evidence type="ECO:0000259" key="1">
    <source>
        <dbReference type="PROSITE" id="PS50830"/>
    </source>
</evidence>
<dbReference type="InterPro" id="IPR002071">
    <property type="entry name" value="Thermonucl_AS"/>
</dbReference>
<sequence length="166" mass="19412">MIKEKEELKYFNNETPLFSLNGTKTYARVVNITDGDTITVVIPIFNNYFKFHVRLNGIDTCEIHSKNEILKEKGLKAKYRLIELLCPSEKINNIICISKKQIVDLFDKNICLVWLECLEFDKYGRLLGNIYIDDKTKNVSNILIEEKLAYKYDGSTKLNEEEQMNM</sequence>